<keyword evidence="3" id="KW-1185">Reference proteome</keyword>
<reference evidence="2 3" key="1">
    <citation type="journal article" date="2019" name="Emerg. Microbes Infect.">
        <title>Comprehensive subspecies identification of 175 nontuberculous mycobacteria species based on 7547 genomic profiles.</title>
        <authorList>
            <person name="Matsumoto Y."/>
            <person name="Kinjo T."/>
            <person name="Motooka D."/>
            <person name="Nabeya D."/>
            <person name="Jung N."/>
            <person name="Uechi K."/>
            <person name="Horii T."/>
            <person name="Iida T."/>
            <person name="Fujita J."/>
            <person name="Nakamura S."/>
        </authorList>
    </citation>
    <scope>NUCLEOTIDE SEQUENCE [LARGE SCALE GENOMIC DNA]</scope>
    <source>
        <strain evidence="2 3">JCM 17423</strain>
    </source>
</reference>
<dbReference type="Proteomes" id="UP000466607">
    <property type="component" value="Chromosome"/>
</dbReference>
<evidence type="ECO:0000313" key="3">
    <source>
        <dbReference type="Proteomes" id="UP000466607"/>
    </source>
</evidence>
<evidence type="ECO:0000313" key="2">
    <source>
        <dbReference type="EMBL" id="BBY17721.1"/>
    </source>
</evidence>
<evidence type="ECO:0000256" key="1">
    <source>
        <dbReference type="SAM" id="MobiDB-lite"/>
    </source>
</evidence>
<feature type="region of interest" description="Disordered" evidence="1">
    <location>
        <begin position="79"/>
        <end position="99"/>
    </location>
</feature>
<dbReference type="EMBL" id="AP022586">
    <property type="protein sequence ID" value="BBY17721.1"/>
    <property type="molecule type" value="Genomic_DNA"/>
</dbReference>
<name>A0AAD1IMM5_9MYCO</name>
<protein>
    <submittedName>
        <fullName evidence="2">Uncharacterized protein</fullName>
    </submittedName>
</protein>
<gene>
    <name evidence="2" type="ORF">MLIT_33130</name>
</gene>
<sequence>MNKDQIAVAAECLNLDPEVAASRAYDVRDGIIRVSSDIRGVGTVLVGPDLSVLFFASYISLEEALDVWDTGRRTPKESFAALHQRRAPSPATNRDGRAQ</sequence>
<accession>A0AAD1IMM5</accession>
<dbReference type="AlphaFoldDB" id="A0AAD1IMM5"/>
<organism evidence="2 3">
    <name type="scientific">Mycolicibacterium litorale</name>
    <dbReference type="NCBI Taxonomy" id="758802"/>
    <lineage>
        <taxon>Bacteria</taxon>
        <taxon>Bacillati</taxon>
        <taxon>Actinomycetota</taxon>
        <taxon>Actinomycetes</taxon>
        <taxon>Mycobacteriales</taxon>
        <taxon>Mycobacteriaceae</taxon>
        <taxon>Mycolicibacterium</taxon>
    </lineage>
</organism>
<proteinExistence type="predicted"/>